<dbReference type="Proteomes" id="UP001324270">
    <property type="component" value="Unassembled WGS sequence"/>
</dbReference>
<gene>
    <name evidence="2" type="ORF">VJJ49_14930</name>
</gene>
<evidence type="ECO:0000313" key="3">
    <source>
        <dbReference type="Proteomes" id="UP001324270"/>
    </source>
</evidence>
<dbReference type="SUPFAM" id="SSF46955">
    <property type="entry name" value="Putative DNA-binding domain"/>
    <property type="match status" value="1"/>
</dbReference>
<dbReference type="NCBIfam" id="TIGR01764">
    <property type="entry name" value="excise"/>
    <property type="match status" value="1"/>
</dbReference>
<dbReference type="RefSeq" id="WP_254424796.1">
    <property type="nucleotide sequence ID" value="NZ_CAUPXI010000006.1"/>
</dbReference>
<protein>
    <submittedName>
        <fullName evidence="2">Helix-turn-helix domain-containing protein</fullName>
    </submittedName>
</protein>
<evidence type="ECO:0000259" key="1">
    <source>
        <dbReference type="Pfam" id="PF12728"/>
    </source>
</evidence>
<feature type="domain" description="Helix-turn-helix" evidence="1">
    <location>
        <begin position="32"/>
        <end position="81"/>
    </location>
</feature>
<keyword evidence="3" id="KW-1185">Reference proteome</keyword>
<comment type="caution">
    <text evidence="2">The sequence shown here is derived from an EMBL/GenBank/DDBJ whole genome shotgun (WGS) entry which is preliminary data.</text>
</comment>
<dbReference type="InterPro" id="IPR010093">
    <property type="entry name" value="SinI_DNA-bd"/>
</dbReference>
<dbReference type="InterPro" id="IPR041657">
    <property type="entry name" value="HTH_17"/>
</dbReference>
<dbReference type="Pfam" id="PF12728">
    <property type="entry name" value="HTH_17"/>
    <property type="match status" value="1"/>
</dbReference>
<dbReference type="EMBL" id="JAYKBV010000049">
    <property type="protein sequence ID" value="MEB3041968.1"/>
    <property type="molecule type" value="Genomic_DNA"/>
</dbReference>
<organism evidence="2 3">
    <name type="scientific">Capnocytophaga gingivalis</name>
    <dbReference type="NCBI Taxonomy" id="1017"/>
    <lineage>
        <taxon>Bacteria</taxon>
        <taxon>Pseudomonadati</taxon>
        <taxon>Bacteroidota</taxon>
        <taxon>Flavobacteriia</taxon>
        <taxon>Flavobacteriales</taxon>
        <taxon>Flavobacteriaceae</taxon>
        <taxon>Capnocytophaga</taxon>
    </lineage>
</organism>
<sequence>MTNLESMQSIEERLANIERKLDIQAQEAKNILTLEEVAEYTHLSKSYVYKLTSKGDIPYYKPNGKQLYFKRTEIDEWLLTNRNKTNQEIEREIATKSVLAQKRF</sequence>
<evidence type="ECO:0000313" key="2">
    <source>
        <dbReference type="EMBL" id="MEB3041968.1"/>
    </source>
</evidence>
<proteinExistence type="predicted"/>
<reference evidence="2 3" key="1">
    <citation type="submission" date="2023-12" db="EMBL/GenBank/DDBJ databases">
        <title>Genomic sequences of Capnocytophaga and Parvimonas strains.</title>
        <authorList>
            <person name="Watt R.M."/>
            <person name="Wang M."/>
            <person name="Yang T."/>
            <person name="Tong W.M."/>
        </authorList>
    </citation>
    <scope>NUCLEOTIDE SEQUENCE [LARGE SCALE GENOMIC DNA]</scope>
    <source>
        <strain evidence="2 3">CCUG 13156</strain>
    </source>
</reference>
<name>A0ABU5YDD6_9FLAO</name>
<dbReference type="InterPro" id="IPR009061">
    <property type="entry name" value="DNA-bd_dom_put_sf"/>
</dbReference>
<accession>A0ABU5YDD6</accession>